<reference evidence="3 4" key="1">
    <citation type="submission" date="2019-03" db="EMBL/GenBank/DDBJ databases">
        <title>Genomics of glacier-inhabiting Cryobacterium strains.</title>
        <authorList>
            <person name="Liu Q."/>
            <person name="Xin Y.-H."/>
        </authorList>
    </citation>
    <scope>NUCLEOTIDE SEQUENCE [LARGE SCALE GENOMIC DNA]</scope>
    <source>
        <strain evidence="3 4">CGMCC 1.10440</strain>
    </source>
</reference>
<dbReference type="PANTHER" id="PTHR43096">
    <property type="entry name" value="DNAJ HOMOLOG 1, MITOCHONDRIAL-RELATED"/>
    <property type="match status" value="1"/>
</dbReference>
<name>A0A4R8VA52_9MICO</name>
<keyword evidence="1" id="KW-0143">Chaperone</keyword>
<proteinExistence type="predicted"/>
<dbReference type="OrthoDB" id="5242140at2"/>
<feature type="compositionally biased region" description="Low complexity" evidence="2">
    <location>
        <begin position="85"/>
        <end position="96"/>
    </location>
</feature>
<evidence type="ECO:0000313" key="3">
    <source>
        <dbReference type="EMBL" id="TFB78960.1"/>
    </source>
</evidence>
<feature type="region of interest" description="Disordered" evidence="2">
    <location>
        <begin position="60"/>
        <end position="105"/>
    </location>
</feature>
<dbReference type="PANTHER" id="PTHR43096:SF52">
    <property type="entry name" value="DNAJ HOMOLOG 1, MITOCHONDRIAL-RELATED"/>
    <property type="match status" value="1"/>
</dbReference>
<protein>
    <submittedName>
        <fullName evidence="3">Heat-shock protein</fullName>
    </submittedName>
</protein>
<dbReference type="GO" id="GO:0051082">
    <property type="term" value="F:unfolded protein binding"/>
    <property type="evidence" value="ECO:0007669"/>
    <property type="project" value="TreeGrafter"/>
</dbReference>
<dbReference type="InterPro" id="IPR001623">
    <property type="entry name" value="DnaJ_domain"/>
</dbReference>
<dbReference type="GO" id="GO:0005737">
    <property type="term" value="C:cytoplasm"/>
    <property type="evidence" value="ECO:0007669"/>
    <property type="project" value="TreeGrafter"/>
</dbReference>
<dbReference type="Pfam" id="PF00226">
    <property type="entry name" value="DnaJ"/>
    <property type="match status" value="1"/>
</dbReference>
<organism evidence="3 4">
    <name type="scientific">Terrimesophilobacter mesophilus</name>
    <dbReference type="NCBI Taxonomy" id="433647"/>
    <lineage>
        <taxon>Bacteria</taxon>
        <taxon>Bacillati</taxon>
        <taxon>Actinomycetota</taxon>
        <taxon>Actinomycetes</taxon>
        <taxon>Micrococcales</taxon>
        <taxon>Microbacteriaceae</taxon>
        <taxon>Terrimesophilobacter</taxon>
    </lineage>
</organism>
<dbReference type="SUPFAM" id="SSF46565">
    <property type="entry name" value="Chaperone J-domain"/>
    <property type="match status" value="1"/>
</dbReference>
<dbReference type="EMBL" id="SOFI01000003">
    <property type="protein sequence ID" value="TFB78960.1"/>
    <property type="molecule type" value="Genomic_DNA"/>
</dbReference>
<dbReference type="RefSeq" id="WP_104094842.1">
    <property type="nucleotide sequence ID" value="NZ_JACHBP010000001.1"/>
</dbReference>
<gene>
    <name evidence="3" type="ORF">E3N84_02075</name>
</gene>
<accession>A0A4R8VA52</accession>
<dbReference type="InterPro" id="IPR036869">
    <property type="entry name" value="J_dom_sf"/>
</dbReference>
<dbReference type="Gene3D" id="1.10.287.110">
    <property type="entry name" value="DnaJ domain"/>
    <property type="match status" value="1"/>
</dbReference>
<evidence type="ECO:0000313" key="4">
    <source>
        <dbReference type="Proteomes" id="UP000298488"/>
    </source>
</evidence>
<feature type="compositionally biased region" description="Polar residues" evidence="2">
    <location>
        <begin position="69"/>
        <end position="79"/>
    </location>
</feature>
<dbReference type="PRINTS" id="PR00625">
    <property type="entry name" value="JDOMAIN"/>
</dbReference>
<evidence type="ECO:0000256" key="1">
    <source>
        <dbReference type="ARBA" id="ARBA00023186"/>
    </source>
</evidence>
<dbReference type="AlphaFoldDB" id="A0A4R8VA52"/>
<comment type="caution">
    <text evidence="3">The sequence shown here is derived from an EMBL/GenBank/DDBJ whole genome shotgun (WGS) entry which is preliminary data.</text>
</comment>
<dbReference type="GO" id="GO:0042026">
    <property type="term" value="P:protein refolding"/>
    <property type="evidence" value="ECO:0007669"/>
    <property type="project" value="TreeGrafter"/>
</dbReference>
<dbReference type="PROSITE" id="PS50076">
    <property type="entry name" value="DNAJ_2"/>
    <property type="match status" value="1"/>
</dbReference>
<sequence>MTDSPAAPTPYEVLGVAAQASQADLRRAYRRLLRQTHPDTAGDPARFNAVQQAWARIGDAESRRKWDSGHQSSGVSRSNDGGEAPSVPRRSPGSGSAVKARSYGHPGGHARERFLVLMREWAGRGAELADPYDEALVRSAPREIRRLLADALAQESTARAVSGLGIGYTIWSAVATQRGTLDHVILGPAGLFAVSSADWGSDVRLVRGELVGDGIPAGDQPVRSLARAARSLGRTARVRLTATLVVVPDDAITEPITRIGRKNDAAIVRRSLLPMVLRDGLGGQRLSIEDVFDVRSRLQHSIRFV</sequence>
<dbReference type="SMART" id="SM00271">
    <property type="entry name" value="DnaJ"/>
    <property type="match status" value="1"/>
</dbReference>
<keyword evidence="4" id="KW-1185">Reference proteome</keyword>
<evidence type="ECO:0000256" key="2">
    <source>
        <dbReference type="SAM" id="MobiDB-lite"/>
    </source>
</evidence>
<dbReference type="Proteomes" id="UP000298488">
    <property type="component" value="Unassembled WGS sequence"/>
</dbReference>